<accession>A0A8T1V567</accession>
<organism evidence="3 4">
    <name type="scientific">Phytophthora pseudosyringae</name>
    <dbReference type="NCBI Taxonomy" id="221518"/>
    <lineage>
        <taxon>Eukaryota</taxon>
        <taxon>Sar</taxon>
        <taxon>Stramenopiles</taxon>
        <taxon>Oomycota</taxon>
        <taxon>Peronosporomycetes</taxon>
        <taxon>Peronosporales</taxon>
        <taxon>Peronosporaceae</taxon>
        <taxon>Phytophthora</taxon>
    </lineage>
</organism>
<evidence type="ECO:0000313" key="3">
    <source>
        <dbReference type="EMBL" id="KAG7375188.1"/>
    </source>
</evidence>
<evidence type="ECO:0000256" key="2">
    <source>
        <dbReference type="SAM" id="SignalP"/>
    </source>
</evidence>
<comment type="caution">
    <text evidence="3">The sequence shown here is derived from an EMBL/GenBank/DDBJ whole genome shotgun (WGS) entry which is preliminary data.</text>
</comment>
<feature type="region of interest" description="Disordered" evidence="1">
    <location>
        <begin position="30"/>
        <end position="76"/>
    </location>
</feature>
<sequence length="114" mass="11407">MKLTTLAVTTLVAVAGVASANGYQPALRALAGPEPAAPNAGAPNAAAAEHNAQHPAAANAPPAVKETPNINMNADDNKKKEWYGGFGWGGPWGGLGMGGLGGWGDWGGFGGWGW</sequence>
<feature type="chain" id="PRO_5035865723" description="RxLR effector protein" evidence="2">
    <location>
        <begin position="21"/>
        <end position="114"/>
    </location>
</feature>
<feature type="signal peptide" evidence="2">
    <location>
        <begin position="1"/>
        <end position="20"/>
    </location>
</feature>
<feature type="compositionally biased region" description="Low complexity" evidence="1">
    <location>
        <begin position="31"/>
        <end position="63"/>
    </location>
</feature>
<dbReference type="Proteomes" id="UP000694044">
    <property type="component" value="Unassembled WGS sequence"/>
</dbReference>
<proteinExistence type="predicted"/>
<name>A0A8T1V567_9STRA</name>
<protein>
    <recommendedName>
        <fullName evidence="5">RxLR effector protein</fullName>
    </recommendedName>
</protein>
<reference evidence="3" key="1">
    <citation type="submission" date="2021-02" db="EMBL/GenBank/DDBJ databases">
        <authorList>
            <person name="Palmer J.M."/>
        </authorList>
    </citation>
    <scope>NUCLEOTIDE SEQUENCE</scope>
    <source>
        <strain evidence="3">SCRP734</strain>
    </source>
</reference>
<dbReference type="EMBL" id="JAGDFM010001516">
    <property type="protein sequence ID" value="KAG7375188.1"/>
    <property type="molecule type" value="Genomic_DNA"/>
</dbReference>
<keyword evidence="4" id="KW-1185">Reference proteome</keyword>
<dbReference type="AlphaFoldDB" id="A0A8T1V567"/>
<evidence type="ECO:0000313" key="4">
    <source>
        <dbReference type="Proteomes" id="UP000694044"/>
    </source>
</evidence>
<keyword evidence="2" id="KW-0732">Signal</keyword>
<evidence type="ECO:0000256" key="1">
    <source>
        <dbReference type="SAM" id="MobiDB-lite"/>
    </source>
</evidence>
<gene>
    <name evidence="3" type="ORF">PHYPSEUDO_002794</name>
</gene>
<evidence type="ECO:0008006" key="5">
    <source>
        <dbReference type="Google" id="ProtNLM"/>
    </source>
</evidence>